<keyword evidence="2" id="KW-0732">Signal</keyword>
<feature type="chain" id="PRO_5045761525" description="Lipoprotein" evidence="2">
    <location>
        <begin position="18"/>
        <end position="245"/>
    </location>
</feature>
<dbReference type="PROSITE" id="PS51257">
    <property type="entry name" value="PROKAR_LIPOPROTEIN"/>
    <property type="match status" value="1"/>
</dbReference>
<name>A0ABT6P699_9BACT</name>
<reference evidence="3 4" key="1">
    <citation type="submission" date="2023-04" db="EMBL/GenBank/DDBJ databases">
        <title>The genome sequence of Polyangium sorediatum DSM14670.</title>
        <authorList>
            <person name="Zhang X."/>
        </authorList>
    </citation>
    <scope>NUCLEOTIDE SEQUENCE [LARGE SCALE GENOMIC DNA]</scope>
    <source>
        <strain evidence="3 4">DSM 14670</strain>
    </source>
</reference>
<accession>A0ABT6P699</accession>
<comment type="caution">
    <text evidence="3">The sequence shown here is derived from an EMBL/GenBank/DDBJ whole genome shotgun (WGS) entry which is preliminary data.</text>
</comment>
<evidence type="ECO:0000256" key="2">
    <source>
        <dbReference type="SAM" id="SignalP"/>
    </source>
</evidence>
<keyword evidence="4" id="KW-1185">Reference proteome</keyword>
<evidence type="ECO:0000313" key="4">
    <source>
        <dbReference type="Proteomes" id="UP001160301"/>
    </source>
</evidence>
<organism evidence="3 4">
    <name type="scientific">Polyangium sorediatum</name>
    <dbReference type="NCBI Taxonomy" id="889274"/>
    <lineage>
        <taxon>Bacteria</taxon>
        <taxon>Pseudomonadati</taxon>
        <taxon>Myxococcota</taxon>
        <taxon>Polyangia</taxon>
        <taxon>Polyangiales</taxon>
        <taxon>Polyangiaceae</taxon>
        <taxon>Polyangium</taxon>
    </lineage>
</organism>
<dbReference type="EMBL" id="JARZHI010000073">
    <property type="protein sequence ID" value="MDI1436146.1"/>
    <property type="molecule type" value="Genomic_DNA"/>
</dbReference>
<dbReference type="RefSeq" id="WP_284721632.1">
    <property type="nucleotide sequence ID" value="NZ_JARZHI010000073.1"/>
</dbReference>
<protein>
    <recommendedName>
        <fullName evidence="5">Lipoprotein</fullName>
    </recommendedName>
</protein>
<sequence length="245" mass="23708">MQSRATFAFVLTSLAVAAFTSGCVIVSDNTPTGGVGGDGGAGVGGNGGSGGVGGQGGEAGAGVGGGGGSGGEGGSGGSSCVGPDDSTTDVAACDAMNITPKPEGPAAACQGVDGNGNPIEYDPPGYGTCKRGFEIYTRGAAGVLEDCLSGIGVEPSNACDDKQVADCVGKMYAAACPSADSALACQTIATDLCINGEIFDTQGCQLETNPFNSAALQELADCITNSAEADCNKAYDGCFALVTSY</sequence>
<evidence type="ECO:0008006" key="5">
    <source>
        <dbReference type="Google" id="ProtNLM"/>
    </source>
</evidence>
<evidence type="ECO:0000313" key="3">
    <source>
        <dbReference type="EMBL" id="MDI1436146.1"/>
    </source>
</evidence>
<proteinExistence type="predicted"/>
<gene>
    <name evidence="3" type="ORF">QHF89_41970</name>
</gene>
<feature type="region of interest" description="Disordered" evidence="1">
    <location>
        <begin position="46"/>
        <end position="82"/>
    </location>
</feature>
<evidence type="ECO:0000256" key="1">
    <source>
        <dbReference type="SAM" id="MobiDB-lite"/>
    </source>
</evidence>
<feature type="compositionally biased region" description="Gly residues" evidence="1">
    <location>
        <begin position="46"/>
        <end position="79"/>
    </location>
</feature>
<feature type="signal peptide" evidence="2">
    <location>
        <begin position="1"/>
        <end position="17"/>
    </location>
</feature>
<dbReference type="Proteomes" id="UP001160301">
    <property type="component" value="Unassembled WGS sequence"/>
</dbReference>